<accession>A0A9J6EAE7</accession>
<name>A0A9J6EAE7_RHIMP</name>
<proteinExistence type="predicted"/>
<reference evidence="1" key="1">
    <citation type="journal article" date="2020" name="Cell">
        <title>Large-Scale Comparative Analyses of Tick Genomes Elucidate Their Genetic Diversity and Vector Capacities.</title>
        <authorList>
            <consortium name="Tick Genome and Microbiome Consortium (TIGMIC)"/>
            <person name="Jia N."/>
            <person name="Wang J."/>
            <person name="Shi W."/>
            <person name="Du L."/>
            <person name="Sun Y."/>
            <person name="Zhan W."/>
            <person name="Jiang J.F."/>
            <person name="Wang Q."/>
            <person name="Zhang B."/>
            <person name="Ji P."/>
            <person name="Bell-Sakyi L."/>
            <person name="Cui X.M."/>
            <person name="Yuan T.T."/>
            <person name="Jiang B.G."/>
            <person name="Yang W.F."/>
            <person name="Lam T.T."/>
            <person name="Chang Q.C."/>
            <person name="Ding S.J."/>
            <person name="Wang X.J."/>
            <person name="Zhu J.G."/>
            <person name="Ruan X.D."/>
            <person name="Zhao L."/>
            <person name="Wei J.T."/>
            <person name="Ye R.Z."/>
            <person name="Que T.C."/>
            <person name="Du C.H."/>
            <person name="Zhou Y.H."/>
            <person name="Cheng J.X."/>
            <person name="Dai P.F."/>
            <person name="Guo W.B."/>
            <person name="Han X.H."/>
            <person name="Huang E.J."/>
            <person name="Li L.F."/>
            <person name="Wei W."/>
            <person name="Gao Y.C."/>
            <person name="Liu J.Z."/>
            <person name="Shao H.Z."/>
            <person name="Wang X."/>
            <person name="Wang C.C."/>
            <person name="Yang T.C."/>
            <person name="Huo Q.B."/>
            <person name="Li W."/>
            <person name="Chen H.Y."/>
            <person name="Chen S.E."/>
            <person name="Zhou L.G."/>
            <person name="Ni X.B."/>
            <person name="Tian J.H."/>
            <person name="Sheng Y."/>
            <person name="Liu T."/>
            <person name="Pan Y.S."/>
            <person name="Xia L.Y."/>
            <person name="Li J."/>
            <person name="Zhao F."/>
            <person name="Cao W.C."/>
        </authorList>
    </citation>
    <scope>NUCLEOTIDE SEQUENCE</scope>
    <source>
        <strain evidence="1">Rmic-2018</strain>
    </source>
</reference>
<organism evidence="1 2">
    <name type="scientific">Rhipicephalus microplus</name>
    <name type="common">Cattle tick</name>
    <name type="synonym">Boophilus microplus</name>
    <dbReference type="NCBI Taxonomy" id="6941"/>
    <lineage>
        <taxon>Eukaryota</taxon>
        <taxon>Metazoa</taxon>
        <taxon>Ecdysozoa</taxon>
        <taxon>Arthropoda</taxon>
        <taxon>Chelicerata</taxon>
        <taxon>Arachnida</taxon>
        <taxon>Acari</taxon>
        <taxon>Parasitiformes</taxon>
        <taxon>Ixodida</taxon>
        <taxon>Ixodoidea</taxon>
        <taxon>Ixodidae</taxon>
        <taxon>Rhipicephalinae</taxon>
        <taxon>Rhipicephalus</taxon>
        <taxon>Boophilus</taxon>
    </lineage>
</organism>
<keyword evidence="2" id="KW-1185">Reference proteome</keyword>
<protein>
    <submittedName>
        <fullName evidence="1">Uncharacterized protein</fullName>
    </submittedName>
</protein>
<dbReference type="Proteomes" id="UP000821866">
    <property type="component" value="Chromosome 3"/>
</dbReference>
<gene>
    <name evidence="1" type="ORF">HPB51_012733</name>
</gene>
<dbReference type="EMBL" id="JABSTU010000005">
    <property type="protein sequence ID" value="KAH8031045.1"/>
    <property type="molecule type" value="Genomic_DNA"/>
</dbReference>
<comment type="caution">
    <text evidence="1">The sequence shown here is derived from an EMBL/GenBank/DDBJ whole genome shotgun (WGS) entry which is preliminary data.</text>
</comment>
<dbReference type="AlphaFoldDB" id="A0A9J6EAE7"/>
<dbReference type="VEuPathDB" id="VectorBase:LOC119164771"/>
<evidence type="ECO:0000313" key="2">
    <source>
        <dbReference type="Proteomes" id="UP000821866"/>
    </source>
</evidence>
<sequence length="89" mass="10142">MRDPDWRATRGCSRRQGRHYVTSIGSGRPAWCQCAETRSCSNASRLCNCDVADGRWRLDEGIYDRPEDLGIVRIYMLQPKGWPTTPKPG</sequence>
<evidence type="ECO:0000313" key="1">
    <source>
        <dbReference type="EMBL" id="KAH8031045.1"/>
    </source>
</evidence>
<reference evidence="1" key="2">
    <citation type="submission" date="2021-09" db="EMBL/GenBank/DDBJ databases">
        <authorList>
            <person name="Jia N."/>
            <person name="Wang J."/>
            <person name="Shi W."/>
            <person name="Du L."/>
            <person name="Sun Y."/>
            <person name="Zhan W."/>
            <person name="Jiang J."/>
            <person name="Wang Q."/>
            <person name="Zhang B."/>
            <person name="Ji P."/>
            <person name="Sakyi L.B."/>
            <person name="Cui X."/>
            <person name="Yuan T."/>
            <person name="Jiang B."/>
            <person name="Yang W."/>
            <person name="Lam T.T.-Y."/>
            <person name="Chang Q."/>
            <person name="Ding S."/>
            <person name="Wang X."/>
            <person name="Zhu J."/>
            <person name="Ruan X."/>
            <person name="Zhao L."/>
            <person name="Wei J."/>
            <person name="Que T."/>
            <person name="Du C."/>
            <person name="Cheng J."/>
            <person name="Dai P."/>
            <person name="Han X."/>
            <person name="Huang E."/>
            <person name="Gao Y."/>
            <person name="Liu J."/>
            <person name="Shao H."/>
            <person name="Ye R."/>
            <person name="Li L."/>
            <person name="Wei W."/>
            <person name="Wang X."/>
            <person name="Wang C."/>
            <person name="Huo Q."/>
            <person name="Li W."/>
            <person name="Guo W."/>
            <person name="Chen H."/>
            <person name="Chen S."/>
            <person name="Zhou L."/>
            <person name="Zhou L."/>
            <person name="Ni X."/>
            <person name="Tian J."/>
            <person name="Zhou Y."/>
            <person name="Sheng Y."/>
            <person name="Liu T."/>
            <person name="Pan Y."/>
            <person name="Xia L."/>
            <person name="Li J."/>
            <person name="Zhao F."/>
            <person name="Cao W."/>
        </authorList>
    </citation>
    <scope>NUCLEOTIDE SEQUENCE</scope>
    <source>
        <strain evidence="1">Rmic-2018</strain>
        <tissue evidence="1">Larvae</tissue>
    </source>
</reference>